<evidence type="ECO:0000313" key="4">
    <source>
        <dbReference type="EMBL" id="REG37569.1"/>
    </source>
</evidence>
<proteinExistence type="predicted"/>
<feature type="signal peptide" evidence="2">
    <location>
        <begin position="1"/>
        <end position="20"/>
    </location>
</feature>
<accession>A0AAC8QB15</accession>
<sequence>MHRLLLLLALVLATPSAAQSAPAPARALNTEGFRLYQAGKYPEALEKFEAAAQADPKLALAHYNVAATLGVLRKQGQICPYSAHRQTILERLNTSIQLDPRRLARAKQDADLDPIRDTLGWQKLLGRSPSRQADVPELLRRVTWFSPGEGVYGSTRRLTFPDGKRVVLWRRVIEDPTRTEEQAGTYTLKGRSITLTFPGRKPLKGQMSTRGVLEFEELGAFQDSPSECEA</sequence>
<dbReference type="EMBL" id="CP011509">
    <property type="protein sequence ID" value="AKJ04353.1"/>
    <property type="molecule type" value="Genomic_DNA"/>
</dbReference>
<organism evidence="3 5">
    <name type="scientific">Archangium gephyra</name>
    <dbReference type="NCBI Taxonomy" id="48"/>
    <lineage>
        <taxon>Bacteria</taxon>
        <taxon>Pseudomonadati</taxon>
        <taxon>Myxococcota</taxon>
        <taxon>Myxococcia</taxon>
        <taxon>Myxococcales</taxon>
        <taxon>Cystobacterineae</taxon>
        <taxon>Archangiaceae</taxon>
        <taxon>Archangium</taxon>
    </lineage>
</organism>
<name>A0AAC8QB15_9BACT</name>
<evidence type="ECO:0000313" key="5">
    <source>
        <dbReference type="Proteomes" id="UP000035579"/>
    </source>
</evidence>
<keyword evidence="6" id="KW-1185">Reference proteome</keyword>
<dbReference type="AlphaFoldDB" id="A0AAC8QB15"/>
<protein>
    <submittedName>
        <fullName evidence="4">TPR repeat protein</fullName>
    </submittedName>
    <submittedName>
        <fullName evidence="3">Tetratricopeptide repeat domain protein</fullName>
    </submittedName>
</protein>
<dbReference type="InterPro" id="IPR019734">
    <property type="entry name" value="TPR_rpt"/>
</dbReference>
<dbReference type="Proteomes" id="UP000256345">
    <property type="component" value="Unassembled WGS sequence"/>
</dbReference>
<feature type="chain" id="PRO_5042141351" evidence="2">
    <location>
        <begin position="21"/>
        <end position="230"/>
    </location>
</feature>
<feature type="repeat" description="TPR" evidence="1">
    <location>
        <begin position="25"/>
        <end position="58"/>
    </location>
</feature>
<keyword evidence="1" id="KW-0802">TPR repeat</keyword>
<keyword evidence="2" id="KW-0732">Signal</keyword>
<evidence type="ECO:0000256" key="1">
    <source>
        <dbReference type="PROSITE-ProRule" id="PRU00339"/>
    </source>
</evidence>
<dbReference type="RefSeq" id="WP_047858197.1">
    <property type="nucleotide sequence ID" value="NZ_CP011509.1"/>
</dbReference>
<reference evidence="4 6" key="2">
    <citation type="submission" date="2018-08" db="EMBL/GenBank/DDBJ databases">
        <title>Genomic Encyclopedia of Archaeal and Bacterial Type Strains, Phase II (KMG-II): from individual species to whole genera.</title>
        <authorList>
            <person name="Goeker M."/>
        </authorList>
    </citation>
    <scope>NUCLEOTIDE SEQUENCE [LARGE SCALE GENOMIC DNA]</scope>
    <source>
        <strain evidence="4 6">DSM 2261</strain>
    </source>
</reference>
<dbReference type="KEGG" id="age:AA314_05979"/>
<dbReference type="EMBL" id="QUMU01000001">
    <property type="protein sequence ID" value="REG37569.1"/>
    <property type="molecule type" value="Genomic_DNA"/>
</dbReference>
<dbReference type="Pfam" id="PF13414">
    <property type="entry name" value="TPR_11"/>
    <property type="match status" value="1"/>
</dbReference>
<reference evidence="3 5" key="1">
    <citation type="submission" date="2015-05" db="EMBL/GenBank/DDBJ databases">
        <title>Genome assembly of Archangium gephyra DSM 2261.</title>
        <authorList>
            <person name="Sharma G."/>
            <person name="Subramanian S."/>
        </authorList>
    </citation>
    <scope>NUCLEOTIDE SEQUENCE [LARGE SCALE GENOMIC DNA]</scope>
    <source>
        <strain evidence="3 5">DSM 2261</strain>
    </source>
</reference>
<evidence type="ECO:0000313" key="3">
    <source>
        <dbReference type="EMBL" id="AKJ04353.1"/>
    </source>
</evidence>
<dbReference type="InterPro" id="IPR011990">
    <property type="entry name" value="TPR-like_helical_dom_sf"/>
</dbReference>
<dbReference type="SUPFAM" id="SSF48452">
    <property type="entry name" value="TPR-like"/>
    <property type="match status" value="1"/>
</dbReference>
<evidence type="ECO:0000256" key="2">
    <source>
        <dbReference type="SAM" id="SignalP"/>
    </source>
</evidence>
<dbReference type="PROSITE" id="PS50005">
    <property type="entry name" value="TPR"/>
    <property type="match status" value="1"/>
</dbReference>
<evidence type="ECO:0000313" key="6">
    <source>
        <dbReference type="Proteomes" id="UP000256345"/>
    </source>
</evidence>
<dbReference type="Proteomes" id="UP000035579">
    <property type="component" value="Chromosome"/>
</dbReference>
<dbReference type="Gene3D" id="1.25.40.10">
    <property type="entry name" value="Tetratricopeptide repeat domain"/>
    <property type="match status" value="1"/>
</dbReference>
<gene>
    <name evidence="3" type="ORF">AA314_05979</name>
    <name evidence="4" type="ORF">ATI61_101555</name>
</gene>